<evidence type="ECO:0000313" key="3">
    <source>
        <dbReference type="Proteomes" id="UP000257002"/>
    </source>
</evidence>
<organism evidence="2 3">
    <name type="scientific">Microcystis wesenbergii TW10</name>
    <dbReference type="NCBI Taxonomy" id="2060474"/>
    <lineage>
        <taxon>Bacteria</taxon>
        <taxon>Bacillati</taxon>
        <taxon>Cyanobacteriota</taxon>
        <taxon>Cyanophyceae</taxon>
        <taxon>Oscillatoriophycideae</taxon>
        <taxon>Chroococcales</taxon>
        <taxon>Microcystaceae</taxon>
        <taxon>Microcystis</taxon>
    </lineage>
</organism>
<gene>
    <name evidence="2" type="ORF">DWQ51_17770</name>
</gene>
<reference evidence="2 3" key="1">
    <citation type="submission" date="2017-10" db="EMBL/GenBank/DDBJ databases">
        <title>A large-scale comparative metagenomic study reveals the eutrophication-driven functional interactions in six Microcystis-epibionts communities.</title>
        <authorList>
            <person name="Li Q."/>
            <person name="Lin F."/>
        </authorList>
    </citation>
    <scope>NUCLEOTIDE SEQUENCE [LARGE SCALE GENOMIC DNA]</scope>
    <source>
        <strain evidence="2">TW10</strain>
    </source>
</reference>
<accession>A0A3E0LNG7</accession>
<keyword evidence="1" id="KW-1133">Transmembrane helix</keyword>
<dbReference type="EMBL" id="QQWD01000023">
    <property type="protein sequence ID" value="REJ49015.1"/>
    <property type="molecule type" value="Genomic_DNA"/>
</dbReference>
<evidence type="ECO:0000256" key="1">
    <source>
        <dbReference type="SAM" id="Phobius"/>
    </source>
</evidence>
<keyword evidence="1" id="KW-0472">Membrane</keyword>
<dbReference type="AlphaFoldDB" id="A0A3E0LNG7"/>
<name>A0A3E0LNG7_9CHRO</name>
<sequence length="133" mass="15711">MLSFYHGIKQTNYCIEGAQMVTVFSSSQLFFLIHGGYLFDYFLSGFRIVYQNDVLRTKDFCEVKMSKKYQITFTQDCSSKMPINFRLIGHVFWKAEKIAYTRIILDINHLLAGRKPETFYQDVIKNYQNCKVN</sequence>
<feature type="transmembrane region" description="Helical" evidence="1">
    <location>
        <begin position="29"/>
        <end position="50"/>
    </location>
</feature>
<comment type="caution">
    <text evidence="2">The sequence shown here is derived from an EMBL/GenBank/DDBJ whole genome shotgun (WGS) entry which is preliminary data.</text>
</comment>
<proteinExistence type="predicted"/>
<protein>
    <submittedName>
        <fullName evidence="2">Uncharacterized protein</fullName>
    </submittedName>
</protein>
<dbReference type="Proteomes" id="UP000257002">
    <property type="component" value="Unassembled WGS sequence"/>
</dbReference>
<keyword evidence="1" id="KW-0812">Transmembrane</keyword>
<evidence type="ECO:0000313" key="2">
    <source>
        <dbReference type="EMBL" id="REJ49015.1"/>
    </source>
</evidence>